<dbReference type="Pfam" id="PF13450">
    <property type="entry name" value="NAD_binding_8"/>
    <property type="match status" value="1"/>
</dbReference>
<evidence type="ECO:0000313" key="2">
    <source>
        <dbReference type="EMBL" id="NGP76290.1"/>
    </source>
</evidence>
<feature type="domain" description="Amine oxidase" evidence="1">
    <location>
        <begin position="147"/>
        <end position="334"/>
    </location>
</feature>
<dbReference type="SUPFAM" id="SSF51905">
    <property type="entry name" value="FAD/NAD(P)-binding domain"/>
    <property type="match status" value="1"/>
</dbReference>
<dbReference type="PANTHER" id="PTHR16128">
    <property type="entry name" value="FAD/NAD(P)-BINDING OXIDOREDUCTASE FAMILY PROTEIN"/>
    <property type="match status" value="1"/>
</dbReference>
<proteinExistence type="predicted"/>
<dbReference type="Gene3D" id="3.90.660.10">
    <property type="match status" value="1"/>
</dbReference>
<dbReference type="InterPro" id="IPR002937">
    <property type="entry name" value="Amino_oxidase"/>
</dbReference>
<dbReference type="InterPro" id="IPR036188">
    <property type="entry name" value="FAD/NAD-bd_sf"/>
</dbReference>
<gene>
    <name evidence="2" type="ORF">G3570_06575</name>
</gene>
<sequence length="345" mass="38829">MKIGIIGAGLSGLIAGKRLAQAGHDVTVIEKSRKLGGRLATFKRDGEIFDYGVSSVISSDPTFESFIELLKEKNTLKEWSRDFALYDGTQLHEVNPNRPKNSYHVSEQGLASVANYLSRWVDVKSEEKAGGLTHIGANRGKKRSWMINLTDISVFECDAVIIATPAPQAYGVLQTAQDETPARRIIRHIDEVRYDSCFSLMASYKKDLMPDWKGIECEDHTLGWIGNESAKLSNPSKTSVVIRSSASFAHKHAQTDPEEITRLLLERASDISDSWLINPEWTTLHYWKYYQARNPIQDYFMELEMEEAPLALVGDYMNGNSVQSAFLSGYNLADYWINKYSEVSV</sequence>
<dbReference type="Proteomes" id="UP000473278">
    <property type="component" value="Unassembled WGS sequence"/>
</dbReference>
<name>A0A6M1STN9_9BACT</name>
<dbReference type="RefSeq" id="WP_165140507.1">
    <property type="nucleotide sequence ID" value="NZ_JAALLT010000002.1"/>
</dbReference>
<accession>A0A6M1STN9</accession>
<dbReference type="PANTHER" id="PTHR16128:SF5">
    <property type="entry name" value="FAD_NAD(P)-BINDING OXIDOREDUCTASE FAMILY PROTEIN"/>
    <property type="match status" value="1"/>
</dbReference>
<dbReference type="Pfam" id="PF01593">
    <property type="entry name" value="Amino_oxidase"/>
    <property type="match status" value="1"/>
</dbReference>
<dbReference type="GO" id="GO:0016491">
    <property type="term" value="F:oxidoreductase activity"/>
    <property type="evidence" value="ECO:0007669"/>
    <property type="project" value="InterPro"/>
</dbReference>
<dbReference type="AlphaFoldDB" id="A0A6M1STN9"/>
<reference evidence="2 3" key="1">
    <citation type="submission" date="2020-02" db="EMBL/GenBank/DDBJ databases">
        <title>Balneolaceae bacterium YR4-1, complete genome.</title>
        <authorList>
            <person name="Li Y."/>
            <person name="Wu S."/>
        </authorList>
    </citation>
    <scope>NUCLEOTIDE SEQUENCE [LARGE SCALE GENOMIC DNA]</scope>
    <source>
        <strain evidence="2 3">YR4-1</strain>
    </source>
</reference>
<evidence type="ECO:0000259" key="1">
    <source>
        <dbReference type="Pfam" id="PF01593"/>
    </source>
</evidence>
<dbReference type="Gene3D" id="3.50.50.60">
    <property type="entry name" value="FAD/NAD(P)-binding domain"/>
    <property type="match status" value="1"/>
</dbReference>
<organism evidence="2 3">
    <name type="scientific">Halalkalibaculum roseum</name>
    <dbReference type="NCBI Taxonomy" id="2709311"/>
    <lineage>
        <taxon>Bacteria</taxon>
        <taxon>Pseudomonadati</taxon>
        <taxon>Balneolota</taxon>
        <taxon>Balneolia</taxon>
        <taxon>Balneolales</taxon>
        <taxon>Balneolaceae</taxon>
        <taxon>Halalkalibaculum</taxon>
    </lineage>
</organism>
<protein>
    <submittedName>
        <fullName evidence="2">NAD(P)-binding protein</fullName>
    </submittedName>
</protein>
<keyword evidence="3" id="KW-1185">Reference proteome</keyword>
<comment type="caution">
    <text evidence="2">The sequence shown here is derived from an EMBL/GenBank/DDBJ whole genome shotgun (WGS) entry which is preliminary data.</text>
</comment>
<dbReference type="EMBL" id="JAALLT010000002">
    <property type="protein sequence ID" value="NGP76290.1"/>
    <property type="molecule type" value="Genomic_DNA"/>
</dbReference>
<evidence type="ECO:0000313" key="3">
    <source>
        <dbReference type="Proteomes" id="UP000473278"/>
    </source>
</evidence>